<dbReference type="InterPro" id="IPR026960">
    <property type="entry name" value="RVT-Znf"/>
</dbReference>
<evidence type="ECO:0000313" key="4">
    <source>
        <dbReference type="Proteomes" id="UP000288805"/>
    </source>
</evidence>
<feature type="compositionally biased region" description="Polar residues" evidence="1">
    <location>
        <begin position="65"/>
        <end position="78"/>
    </location>
</feature>
<dbReference type="PANTHER" id="PTHR33116:SF78">
    <property type="entry name" value="OS12G0587133 PROTEIN"/>
    <property type="match status" value="1"/>
</dbReference>
<dbReference type="InterPro" id="IPR043502">
    <property type="entry name" value="DNA/RNA_pol_sf"/>
</dbReference>
<sequence length="1091" mass="123844">MPKGLLQVSSKPKGSSVSVRRRARSGPPRFEEASSTPKRNLEGGGSLETNRDTSRGKSHSKKSDLSTGFETSKVSTGETEGEEGILQCNLINESSYAVQRGSVFISPMVNNNHRGGASCSEGVVVPLETSNRKFKDRPLLRETLSNPEVEGLTPRKMVKVQSVLESLRVRIVGDNGKGVEGENKSALSADKETKHEIWDRRSVSSVWKGKSLDWVALPVCGASGGIVILWDSIKFKCSEKVLGSFSVTVKLNSDEEGFFLLTSVYGPNKAVWRKTFGWSFKTCMVNSQHEVFDEFIRESGLLDPPLRNAAFTWSNMQVDPSCKRFENMWLLHPEFKEKFRDWWEECTVEGWEGRIDRIEQEGNLNLDLVSERTLRRKELEDLLLKEETVSEEEVRMAVFQLNKEKAPSPDGFTIAVYQKCWDVIKEDLMRVFFEFHTKGVINQSTNATFIAMVPKKSQTFKISDYRPISLVTSLYKIIAKVLSGRLRKVLHETIFGSQGAFVEGRQILDAVLIANEVVDEKKRSGEEGVVFKIDFEKAYDYVDWGFLDHVLQRKGFSQKWRSWMRGCLSSSSFAILVNGNAKGWVKASRSLRQGDPLSPFLFTLVVDVLSRLMIRAEETGITEGFLVGRDRTRVSLLQFADDTIFFSKASLDLLQNLKIILLVFGQVSGLKINLEKSTISGINTRQKVLSSLALVLECRVSEWPLSYLGLPLGGNPKTIGFWDPVVERISRRLDGWKKVYLSLGERITLIQSCLSHIPSYFLSLFKIHVSIVSKIEKMQRDFLWSGVGEGKKDHLIRWEVVSRPKEMGGLGFGKTSMRNSALLGKWLWRFPRERSGLWHKVIASIYGTHPNGWDANMVVRWSHRCPWKAIAQVFQEFSPFVRLVVGNGERIRFWEDLWWGNQTLCSQFADLYRVISVKNLTVSNVLGNSLPLSWNFNFRRNLTDSEIDLLQRLMSSLNSVLLSPSSSDSKACSKVPSKVKALAWLVAHGKVNTNDKLQLRRPYKALCPQWCILCKGNGESIDHLFFIVPLPLDFDTERNNRIFEDKGRTEEMVWDLFRFYSSLWASCTEAFRGVPLSILQLNWIGVCVSRV</sequence>
<dbReference type="InterPro" id="IPR000477">
    <property type="entry name" value="RT_dom"/>
</dbReference>
<dbReference type="Proteomes" id="UP000288805">
    <property type="component" value="Unassembled WGS sequence"/>
</dbReference>
<dbReference type="Pfam" id="PF00078">
    <property type="entry name" value="RVT_1"/>
    <property type="match status" value="1"/>
</dbReference>
<protein>
    <submittedName>
        <fullName evidence="3">LINE-1 retrotransposable element ORF2 protein</fullName>
    </submittedName>
</protein>
<feature type="region of interest" description="Disordered" evidence="1">
    <location>
        <begin position="1"/>
        <end position="82"/>
    </location>
</feature>
<feature type="domain" description="Reverse transcriptase" evidence="2">
    <location>
        <begin position="434"/>
        <end position="712"/>
    </location>
</feature>
<organism evidence="3 4">
    <name type="scientific">Vitis vinifera</name>
    <name type="common">Grape</name>
    <dbReference type="NCBI Taxonomy" id="29760"/>
    <lineage>
        <taxon>Eukaryota</taxon>
        <taxon>Viridiplantae</taxon>
        <taxon>Streptophyta</taxon>
        <taxon>Embryophyta</taxon>
        <taxon>Tracheophyta</taxon>
        <taxon>Spermatophyta</taxon>
        <taxon>Magnoliopsida</taxon>
        <taxon>eudicotyledons</taxon>
        <taxon>Gunneridae</taxon>
        <taxon>Pentapetalae</taxon>
        <taxon>rosids</taxon>
        <taxon>Vitales</taxon>
        <taxon>Vitaceae</taxon>
        <taxon>Viteae</taxon>
        <taxon>Vitis</taxon>
    </lineage>
</organism>
<accession>A0A438E711</accession>
<feature type="compositionally biased region" description="Low complexity" evidence="1">
    <location>
        <begin position="8"/>
        <end position="18"/>
    </location>
</feature>
<dbReference type="PANTHER" id="PTHR33116">
    <property type="entry name" value="REVERSE TRANSCRIPTASE ZINC-BINDING DOMAIN-CONTAINING PROTEIN-RELATED-RELATED"/>
    <property type="match status" value="1"/>
</dbReference>
<dbReference type="Pfam" id="PF13966">
    <property type="entry name" value="zf-RVT"/>
    <property type="match status" value="1"/>
</dbReference>
<gene>
    <name evidence="3" type="primary">LORF2_71</name>
    <name evidence="3" type="ORF">CK203_095347</name>
</gene>
<evidence type="ECO:0000313" key="3">
    <source>
        <dbReference type="EMBL" id="RVW43468.1"/>
    </source>
</evidence>
<dbReference type="PROSITE" id="PS50878">
    <property type="entry name" value="RT_POL"/>
    <property type="match status" value="1"/>
</dbReference>
<evidence type="ECO:0000259" key="2">
    <source>
        <dbReference type="PROSITE" id="PS50878"/>
    </source>
</evidence>
<evidence type="ECO:0000256" key="1">
    <source>
        <dbReference type="SAM" id="MobiDB-lite"/>
    </source>
</evidence>
<proteinExistence type="predicted"/>
<dbReference type="CDD" id="cd01650">
    <property type="entry name" value="RT_nLTR_like"/>
    <property type="match status" value="1"/>
</dbReference>
<dbReference type="EMBL" id="QGNW01001380">
    <property type="protein sequence ID" value="RVW43468.1"/>
    <property type="molecule type" value="Genomic_DNA"/>
</dbReference>
<comment type="caution">
    <text evidence="3">The sequence shown here is derived from an EMBL/GenBank/DDBJ whole genome shotgun (WGS) entry which is preliminary data.</text>
</comment>
<dbReference type="SUPFAM" id="SSF56672">
    <property type="entry name" value="DNA/RNA polymerases"/>
    <property type="match status" value="1"/>
</dbReference>
<name>A0A438E711_VITVI</name>
<dbReference type="AlphaFoldDB" id="A0A438E711"/>
<reference evidence="3 4" key="1">
    <citation type="journal article" date="2018" name="PLoS Genet.">
        <title>Population sequencing reveals clonal diversity and ancestral inbreeding in the grapevine cultivar Chardonnay.</title>
        <authorList>
            <person name="Roach M.J."/>
            <person name="Johnson D.L."/>
            <person name="Bohlmann J."/>
            <person name="van Vuuren H.J."/>
            <person name="Jones S.J."/>
            <person name="Pretorius I.S."/>
            <person name="Schmidt S.A."/>
            <person name="Borneman A.R."/>
        </authorList>
    </citation>
    <scope>NUCLEOTIDE SEQUENCE [LARGE SCALE GENOMIC DNA]</scope>
    <source>
        <strain evidence="4">cv. Chardonnay</strain>
        <tissue evidence="3">Leaf</tissue>
    </source>
</reference>